<comment type="catalytic activity">
    <reaction evidence="13">
        <text>4 Fe(II)-[cytochrome c] + O2 + 8 H(+)(in) = 4 Fe(III)-[cytochrome c] + 2 H2O + 4 H(+)(out)</text>
        <dbReference type="Rhea" id="RHEA:11436"/>
        <dbReference type="Rhea" id="RHEA-COMP:10350"/>
        <dbReference type="Rhea" id="RHEA-COMP:14399"/>
        <dbReference type="ChEBI" id="CHEBI:15377"/>
        <dbReference type="ChEBI" id="CHEBI:15378"/>
        <dbReference type="ChEBI" id="CHEBI:15379"/>
        <dbReference type="ChEBI" id="CHEBI:29033"/>
        <dbReference type="ChEBI" id="CHEBI:29034"/>
        <dbReference type="EC" id="7.1.1.9"/>
    </reaction>
</comment>
<evidence type="ECO:0000256" key="10">
    <source>
        <dbReference type="ARBA" id="ARBA00023008"/>
    </source>
</evidence>
<dbReference type="Gene3D" id="1.10.287.90">
    <property type="match status" value="1"/>
</dbReference>
<dbReference type="AlphaFoldDB" id="A0A7C7ZD55"/>
<dbReference type="InterPro" id="IPR011759">
    <property type="entry name" value="Cyt_c_oxidase_su2_TM_dom"/>
</dbReference>
<comment type="similarity">
    <text evidence="2 12">Belongs to the cytochrome c oxidase subunit 2 family.</text>
</comment>
<dbReference type="PANTHER" id="PTHR22888:SF9">
    <property type="entry name" value="CYTOCHROME C OXIDASE SUBUNIT 2"/>
    <property type="match status" value="1"/>
</dbReference>
<dbReference type="Pfam" id="PF02790">
    <property type="entry name" value="COX2_TM"/>
    <property type="match status" value="1"/>
</dbReference>
<evidence type="ECO:0000256" key="13">
    <source>
        <dbReference type="RuleBase" id="RU004024"/>
    </source>
</evidence>
<evidence type="ECO:0000313" key="17">
    <source>
        <dbReference type="Proteomes" id="UP000589516"/>
    </source>
</evidence>
<dbReference type="PANTHER" id="PTHR22888">
    <property type="entry name" value="CYTOCHROME C OXIDASE, SUBUNIT II"/>
    <property type="match status" value="1"/>
</dbReference>
<evidence type="ECO:0000256" key="9">
    <source>
        <dbReference type="ARBA" id="ARBA00022989"/>
    </source>
</evidence>
<comment type="cofactor">
    <cofactor evidence="13">
        <name>Cu cation</name>
        <dbReference type="ChEBI" id="CHEBI:23378"/>
    </cofactor>
    <text evidence="13">Binds a copper A center.</text>
</comment>
<dbReference type="InterPro" id="IPR008972">
    <property type="entry name" value="Cupredoxin"/>
</dbReference>
<keyword evidence="7" id="KW-1278">Translocase</keyword>
<comment type="caution">
    <text evidence="16">The sequence shown here is derived from an EMBL/GenBank/DDBJ whole genome shotgun (WGS) entry which is preliminary data.</text>
</comment>
<dbReference type="InterPro" id="IPR001505">
    <property type="entry name" value="Copper_CuA"/>
</dbReference>
<evidence type="ECO:0000256" key="7">
    <source>
        <dbReference type="ARBA" id="ARBA00022967"/>
    </source>
</evidence>
<dbReference type="InterPro" id="IPR002429">
    <property type="entry name" value="CcO_II-like_C"/>
</dbReference>
<name>A0A7C7ZD55_9ARCH</name>
<dbReference type="PROSITE" id="PS50857">
    <property type="entry name" value="COX2_CUA"/>
    <property type="match status" value="1"/>
</dbReference>
<feature type="domain" description="Cytochrome oxidase subunit II copper A binding" evidence="15">
    <location>
        <begin position="111"/>
        <end position="217"/>
    </location>
</feature>
<evidence type="ECO:0000256" key="14">
    <source>
        <dbReference type="SAM" id="Phobius"/>
    </source>
</evidence>
<dbReference type="InterPro" id="IPR036257">
    <property type="entry name" value="Cyt_c_oxidase_su2_TM_sf"/>
</dbReference>
<evidence type="ECO:0000256" key="1">
    <source>
        <dbReference type="ARBA" id="ARBA00004141"/>
    </source>
</evidence>
<protein>
    <recommendedName>
        <fullName evidence="13">Cytochrome c oxidase subunit 2</fullName>
        <ecNumber evidence="13">7.1.1.9</ecNumber>
    </recommendedName>
</protein>
<dbReference type="PROSITE" id="PS00078">
    <property type="entry name" value="COX2"/>
    <property type="match status" value="1"/>
</dbReference>
<keyword evidence="9 14" id="KW-1133">Transmembrane helix</keyword>
<dbReference type="GO" id="GO:0042773">
    <property type="term" value="P:ATP synthesis coupled electron transport"/>
    <property type="evidence" value="ECO:0007669"/>
    <property type="project" value="TreeGrafter"/>
</dbReference>
<organism evidence="16 17">
    <name type="scientific">Marine Group III euryarchaeote</name>
    <dbReference type="NCBI Taxonomy" id="2173149"/>
    <lineage>
        <taxon>Archaea</taxon>
        <taxon>Methanobacteriati</taxon>
        <taxon>Thermoplasmatota</taxon>
        <taxon>Thermoplasmata</taxon>
        <taxon>Candidatus Thermoprofundales</taxon>
    </lineage>
</organism>
<proteinExistence type="inferred from homology"/>
<dbReference type="EMBL" id="DUAV01000021">
    <property type="protein sequence ID" value="HIG63335.1"/>
    <property type="molecule type" value="Genomic_DNA"/>
</dbReference>
<dbReference type="GO" id="GO:0005886">
    <property type="term" value="C:plasma membrane"/>
    <property type="evidence" value="ECO:0007669"/>
    <property type="project" value="UniProtKB-SubCell"/>
</dbReference>
<dbReference type="GO" id="GO:0004129">
    <property type="term" value="F:cytochrome-c oxidase activity"/>
    <property type="evidence" value="ECO:0007669"/>
    <property type="project" value="UniProtKB-EC"/>
</dbReference>
<keyword evidence="6 13" id="KW-0479">Metal-binding</keyword>
<evidence type="ECO:0000256" key="3">
    <source>
        <dbReference type="ARBA" id="ARBA00022448"/>
    </source>
</evidence>
<sequence length="217" mass="24471">MSLVGDLLSLPIPTSWEAFSDGPLSLSQQVFYWSVLITIMVFGWLLYAIYKYRRKEGDPNPPDMPTAGVFPRERVDHTIEIAWTIGPLLLVCWITWLSLGPLDDYWDVDRGDELTIEVEASQWSWAFTFPDGNTTYGTVELPPDTRVKFEMESVDVLHAFFLPAFGLKEDLVPNTTTAMWFDTGTVDPGTYPIYCAEYCGDGHSKMLGQIIITEPAA</sequence>
<dbReference type="Pfam" id="PF00116">
    <property type="entry name" value="COX2"/>
    <property type="match status" value="1"/>
</dbReference>
<comment type="subcellular location">
    <subcellularLocation>
        <location evidence="12">Cell membrane</location>
        <topology evidence="12">Multi-pass membrane protein</topology>
    </subcellularLocation>
    <subcellularLocation>
        <location evidence="1">Membrane</location>
        <topology evidence="1">Multi-pass membrane protein</topology>
    </subcellularLocation>
</comment>
<evidence type="ECO:0000259" key="15">
    <source>
        <dbReference type="PROSITE" id="PS50857"/>
    </source>
</evidence>
<keyword evidence="10 13" id="KW-0186">Copper</keyword>
<comment type="function">
    <text evidence="13">Subunits I and II form the functional core of the enzyme complex. Electrons originating in cytochrome c are transferred via heme a and Cu(A) to the binuclear center formed by heme a3 and Cu(B).</text>
</comment>
<accession>A0A7C7ZD55</accession>
<evidence type="ECO:0000256" key="11">
    <source>
        <dbReference type="ARBA" id="ARBA00023136"/>
    </source>
</evidence>
<evidence type="ECO:0000256" key="2">
    <source>
        <dbReference type="ARBA" id="ARBA00007866"/>
    </source>
</evidence>
<keyword evidence="5 12" id="KW-0812">Transmembrane</keyword>
<gene>
    <name evidence="16" type="ORF">EYQ16_02310</name>
</gene>
<reference evidence="17" key="1">
    <citation type="journal article" date="2019" name="bioRxiv">
        <title>Genome diversification in globally distributed novel marine Proteobacteria is linked to environmental adaptation.</title>
        <authorList>
            <person name="Zhou Z."/>
            <person name="Tran P.Q."/>
            <person name="Kieft K."/>
            <person name="Anantharaman K."/>
        </authorList>
    </citation>
    <scope>NUCLEOTIDE SEQUENCE [LARGE SCALE GENOMIC DNA]</scope>
</reference>
<evidence type="ECO:0000256" key="6">
    <source>
        <dbReference type="ARBA" id="ARBA00022723"/>
    </source>
</evidence>
<dbReference type="Proteomes" id="UP000589516">
    <property type="component" value="Unassembled WGS sequence"/>
</dbReference>
<keyword evidence="3 12" id="KW-0813">Transport</keyword>
<keyword evidence="11 14" id="KW-0472">Membrane</keyword>
<evidence type="ECO:0000256" key="12">
    <source>
        <dbReference type="RuleBase" id="RU000456"/>
    </source>
</evidence>
<dbReference type="SUPFAM" id="SSF49503">
    <property type="entry name" value="Cupredoxins"/>
    <property type="match status" value="1"/>
</dbReference>
<evidence type="ECO:0000256" key="4">
    <source>
        <dbReference type="ARBA" id="ARBA00022660"/>
    </source>
</evidence>
<evidence type="ECO:0000256" key="8">
    <source>
        <dbReference type="ARBA" id="ARBA00022982"/>
    </source>
</evidence>
<dbReference type="SUPFAM" id="SSF81464">
    <property type="entry name" value="Cytochrome c oxidase subunit II-like, transmembrane region"/>
    <property type="match status" value="1"/>
</dbReference>
<evidence type="ECO:0000256" key="5">
    <source>
        <dbReference type="ARBA" id="ARBA00022692"/>
    </source>
</evidence>
<keyword evidence="4 12" id="KW-0679">Respiratory chain</keyword>
<dbReference type="GO" id="GO:0005507">
    <property type="term" value="F:copper ion binding"/>
    <property type="evidence" value="ECO:0007669"/>
    <property type="project" value="InterPro"/>
</dbReference>
<evidence type="ECO:0000313" key="16">
    <source>
        <dbReference type="EMBL" id="HIG63335.1"/>
    </source>
</evidence>
<dbReference type="EC" id="7.1.1.9" evidence="13"/>
<keyword evidence="8 12" id="KW-0249">Electron transport</keyword>
<dbReference type="InterPro" id="IPR045187">
    <property type="entry name" value="CcO_II"/>
</dbReference>
<dbReference type="Gene3D" id="2.60.40.420">
    <property type="entry name" value="Cupredoxins - blue copper proteins"/>
    <property type="match status" value="1"/>
</dbReference>
<feature type="transmembrane region" description="Helical" evidence="14">
    <location>
        <begin position="30"/>
        <end position="50"/>
    </location>
</feature>